<keyword evidence="2" id="KW-1185">Reference proteome</keyword>
<dbReference type="Proteomes" id="UP000606786">
    <property type="component" value="Unassembled WGS sequence"/>
</dbReference>
<protein>
    <submittedName>
        <fullName evidence="1">(Mediterranean fruit fly) hypothetical protein</fullName>
    </submittedName>
</protein>
<comment type="caution">
    <text evidence="1">The sequence shown here is derived from an EMBL/GenBank/DDBJ whole genome shotgun (WGS) entry which is preliminary data.</text>
</comment>
<name>A0A811UMQ0_CERCA</name>
<dbReference type="AlphaFoldDB" id="A0A811UMQ0"/>
<accession>A0A811UMQ0</accession>
<proteinExistence type="predicted"/>
<sequence>MEVACQVSFEMQTVETPTPKLLTTIGKGEGDKQVKDNNTGKVVLRFQHVLPWRAGLSTSTMQLPTDEARQWCTNFQ</sequence>
<evidence type="ECO:0000313" key="1">
    <source>
        <dbReference type="EMBL" id="CAD7000482.1"/>
    </source>
</evidence>
<dbReference type="EMBL" id="CAJHJT010000012">
    <property type="protein sequence ID" value="CAD7000482.1"/>
    <property type="molecule type" value="Genomic_DNA"/>
</dbReference>
<gene>
    <name evidence="1" type="ORF">CCAP1982_LOCUS8961</name>
</gene>
<evidence type="ECO:0000313" key="2">
    <source>
        <dbReference type="Proteomes" id="UP000606786"/>
    </source>
</evidence>
<reference evidence="1" key="1">
    <citation type="submission" date="2020-11" db="EMBL/GenBank/DDBJ databases">
        <authorList>
            <person name="Whitehead M."/>
        </authorList>
    </citation>
    <scope>NUCLEOTIDE SEQUENCE</scope>
    <source>
        <strain evidence="1">EGII</strain>
    </source>
</reference>
<organism evidence="1 2">
    <name type="scientific">Ceratitis capitata</name>
    <name type="common">Mediterranean fruit fly</name>
    <name type="synonym">Tephritis capitata</name>
    <dbReference type="NCBI Taxonomy" id="7213"/>
    <lineage>
        <taxon>Eukaryota</taxon>
        <taxon>Metazoa</taxon>
        <taxon>Ecdysozoa</taxon>
        <taxon>Arthropoda</taxon>
        <taxon>Hexapoda</taxon>
        <taxon>Insecta</taxon>
        <taxon>Pterygota</taxon>
        <taxon>Neoptera</taxon>
        <taxon>Endopterygota</taxon>
        <taxon>Diptera</taxon>
        <taxon>Brachycera</taxon>
        <taxon>Muscomorpha</taxon>
        <taxon>Tephritoidea</taxon>
        <taxon>Tephritidae</taxon>
        <taxon>Ceratitis</taxon>
        <taxon>Ceratitis</taxon>
    </lineage>
</organism>